<proteinExistence type="predicted"/>
<accession>A0A317SGG8</accession>
<gene>
    <name evidence="1" type="ORF">C7212DRAFT_286909</name>
</gene>
<dbReference type="InterPro" id="IPR031545">
    <property type="entry name" value="SRP72_TPR-like"/>
</dbReference>
<evidence type="ECO:0008006" key="3">
    <source>
        <dbReference type="Google" id="ProtNLM"/>
    </source>
</evidence>
<dbReference type="GO" id="GO:0006614">
    <property type="term" value="P:SRP-dependent cotranslational protein targeting to membrane"/>
    <property type="evidence" value="ECO:0007669"/>
    <property type="project" value="InterPro"/>
</dbReference>
<dbReference type="PANTHER" id="PTHR14094">
    <property type="entry name" value="SIGNAL RECOGNITION PARTICLE 72"/>
    <property type="match status" value="1"/>
</dbReference>
<keyword evidence="2" id="KW-1185">Reference proteome</keyword>
<dbReference type="Pfam" id="PF17004">
    <property type="entry name" value="SRP_TPR_like"/>
    <property type="match status" value="1"/>
</dbReference>
<protein>
    <recommendedName>
        <fullName evidence="3">Signal recognition particle subunit SRP72</fullName>
    </recommendedName>
</protein>
<dbReference type="PIRSF" id="PIRSF038922">
    <property type="entry name" value="SRP72"/>
    <property type="match status" value="1"/>
</dbReference>
<evidence type="ECO:0000313" key="2">
    <source>
        <dbReference type="Proteomes" id="UP000246991"/>
    </source>
</evidence>
<dbReference type="SUPFAM" id="SSF48452">
    <property type="entry name" value="TPR-like"/>
    <property type="match status" value="1"/>
</dbReference>
<name>A0A317SGG8_9PEZI</name>
<dbReference type="OrthoDB" id="5421607at2759"/>
<sequence length="578" mass="62675">MSQYTPATLESLLSTLSIAGEADHASVLKHANNVLKSEKSHKRALHTKVVALINLDRYEDAFSVLSVPELAGEAALERAYCLYKLGRLEDALAAAVEGAGGDGRDERGLKHVEAQAAYRLEKFDQAAGIYAGLSRSEYQAENEDYDMSVNISATNAQLIWANGPAAAGGEDNKVDRSALDAFETAFNSACGAVARCAFGQALVLLKRARELGLQLEDLSEEERKVEVAPVLAQEAYVLAKMGRWEEALPDYNPHLSLITSAGSTTTAISSKAFLFQSKTLERNRAVLELEAGKVQAAKKLALAHLQNYPHDSEASVILAAAREGKVEKLAGRYPGDLGLSLTLAQLRMRSGNITGAIAAVESVISAAPEDQKYLPGVIGLLVGLYQHQGRRRHVKDILSKASEYWKNSPTPNHPLLRASAKAHLDKPTSADIDLHSAHSIFKILLTHSPSDPFATAGLLASTLSSPASPPPQHLQQKLTPLEKLISTIDAAALEAAGVAQPPPRKRPAEEAEGIRTKAGARVVHKKLRRLQDMQREHKRQYMTIKWDELTVKWTDTENQELVAATKIAREGIAFLTVK</sequence>
<dbReference type="STRING" id="42249.A0A317SGG8"/>
<dbReference type="PANTHER" id="PTHR14094:SF9">
    <property type="entry name" value="SIGNAL RECOGNITION PARTICLE SUBUNIT SRP72"/>
    <property type="match status" value="1"/>
</dbReference>
<dbReference type="GO" id="GO:0043022">
    <property type="term" value="F:ribosome binding"/>
    <property type="evidence" value="ECO:0007669"/>
    <property type="project" value="TreeGrafter"/>
</dbReference>
<evidence type="ECO:0000313" key="1">
    <source>
        <dbReference type="EMBL" id="PWW72291.1"/>
    </source>
</evidence>
<reference evidence="1 2" key="1">
    <citation type="submission" date="2018-03" db="EMBL/GenBank/DDBJ databases">
        <title>Genomes of Pezizomycetes fungi and the evolution of truffles.</title>
        <authorList>
            <person name="Murat C."/>
            <person name="Payen T."/>
            <person name="Noel B."/>
            <person name="Kuo A."/>
            <person name="Martin F.M."/>
        </authorList>
    </citation>
    <scope>NUCLEOTIDE SEQUENCE [LARGE SCALE GENOMIC DNA]</scope>
    <source>
        <strain evidence="1">091103-1</strain>
    </source>
</reference>
<organism evidence="1 2">
    <name type="scientific">Tuber magnatum</name>
    <name type="common">white Piedmont truffle</name>
    <dbReference type="NCBI Taxonomy" id="42249"/>
    <lineage>
        <taxon>Eukaryota</taxon>
        <taxon>Fungi</taxon>
        <taxon>Dikarya</taxon>
        <taxon>Ascomycota</taxon>
        <taxon>Pezizomycotina</taxon>
        <taxon>Pezizomycetes</taxon>
        <taxon>Pezizales</taxon>
        <taxon>Tuberaceae</taxon>
        <taxon>Tuber</taxon>
    </lineage>
</organism>
<dbReference type="InterPro" id="IPR011990">
    <property type="entry name" value="TPR-like_helical_dom_sf"/>
</dbReference>
<dbReference type="InterPro" id="IPR026270">
    <property type="entry name" value="SRP72"/>
</dbReference>
<comment type="caution">
    <text evidence="1">The sequence shown here is derived from an EMBL/GenBank/DDBJ whole genome shotgun (WGS) entry which is preliminary data.</text>
</comment>
<dbReference type="EMBL" id="PYWC01000110">
    <property type="protein sequence ID" value="PWW72291.1"/>
    <property type="molecule type" value="Genomic_DNA"/>
</dbReference>
<dbReference type="Gene3D" id="1.25.40.10">
    <property type="entry name" value="Tetratricopeptide repeat domain"/>
    <property type="match status" value="2"/>
</dbReference>
<dbReference type="Proteomes" id="UP000246991">
    <property type="component" value="Unassembled WGS sequence"/>
</dbReference>
<dbReference type="AlphaFoldDB" id="A0A317SGG8"/>
<dbReference type="GO" id="GO:0008312">
    <property type="term" value="F:7S RNA binding"/>
    <property type="evidence" value="ECO:0007669"/>
    <property type="project" value="TreeGrafter"/>
</dbReference>
<dbReference type="GO" id="GO:0005786">
    <property type="term" value="C:signal recognition particle, endoplasmic reticulum targeting"/>
    <property type="evidence" value="ECO:0007669"/>
    <property type="project" value="TreeGrafter"/>
</dbReference>